<name>A0ACA9LL66_9GLOM</name>
<comment type="caution">
    <text evidence="1">The sequence shown here is derived from an EMBL/GenBank/DDBJ whole genome shotgun (WGS) entry which is preliminary data.</text>
</comment>
<keyword evidence="2" id="KW-1185">Reference proteome</keyword>
<dbReference type="Proteomes" id="UP000789860">
    <property type="component" value="Unassembled WGS sequence"/>
</dbReference>
<dbReference type="EMBL" id="CAJVPM010006660">
    <property type="protein sequence ID" value="CAG8537500.1"/>
    <property type="molecule type" value="Genomic_DNA"/>
</dbReference>
<proteinExistence type="predicted"/>
<accession>A0ACA9LL66</accession>
<gene>
    <name evidence="1" type="ORF">SCALOS_LOCUS4705</name>
</gene>
<evidence type="ECO:0000313" key="2">
    <source>
        <dbReference type="Proteomes" id="UP000789860"/>
    </source>
</evidence>
<organism evidence="1 2">
    <name type="scientific">Scutellospora calospora</name>
    <dbReference type="NCBI Taxonomy" id="85575"/>
    <lineage>
        <taxon>Eukaryota</taxon>
        <taxon>Fungi</taxon>
        <taxon>Fungi incertae sedis</taxon>
        <taxon>Mucoromycota</taxon>
        <taxon>Glomeromycotina</taxon>
        <taxon>Glomeromycetes</taxon>
        <taxon>Diversisporales</taxon>
        <taxon>Gigasporaceae</taxon>
        <taxon>Scutellospora</taxon>
    </lineage>
</organism>
<reference evidence="1" key="1">
    <citation type="submission" date="2021-06" db="EMBL/GenBank/DDBJ databases">
        <authorList>
            <person name="Kallberg Y."/>
            <person name="Tangrot J."/>
            <person name="Rosling A."/>
        </authorList>
    </citation>
    <scope>NUCLEOTIDE SEQUENCE</scope>
    <source>
        <strain evidence="1">AU212A</strain>
    </source>
</reference>
<evidence type="ECO:0000313" key="1">
    <source>
        <dbReference type="EMBL" id="CAG8537500.1"/>
    </source>
</evidence>
<sequence length="160" mass="18735">MTGELGYSPFRLVYGRDAITPLELTIETYQTFVTKKFWTTEELLEFRTLQMKNLSYELKEVQVNRDELREQWKYFHDQHSNLKEKIDIDELVLLDGTELRDPITRNRVKKLKESSEKSHEFQEGKGADSDLEDEGHGESSSCHGKNKYAVYLVKGIDLDL</sequence>
<protein>
    <submittedName>
        <fullName evidence="1">6110_t:CDS:1</fullName>
    </submittedName>
</protein>